<reference evidence="1" key="2">
    <citation type="journal article" date="2015" name="Data Brief">
        <title>Shoot transcriptome of the giant reed, Arundo donax.</title>
        <authorList>
            <person name="Barrero R.A."/>
            <person name="Guerrero F.D."/>
            <person name="Moolhuijzen P."/>
            <person name="Goolsby J.A."/>
            <person name="Tidwell J."/>
            <person name="Bellgard S.E."/>
            <person name="Bellgard M.I."/>
        </authorList>
    </citation>
    <scope>NUCLEOTIDE SEQUENCE</scope>
    <source>
        <tissue evidence="1">Shoot tissue taken approximately 20 cm above the soil surface</tissue>
    </source>
</reference>
<proteinExistence type="predicted"/>
<dbReference type="EMBL" id="GBRH01230730">
    <property type="protein sequence ID" value="JAD67165.1"/>
    <property type="molecule type" value="Transcribed_RNA"/>
</dbReference>
<sequence>MQPRSSSSSHHQHQRHLPGPGPGLTCWPRRIVGRGTSPRQPWRLCARPSLPSPLRSEHVNGQLKKQIW</sequence>
<dbReference type="AlphaFoldDB" id="A0A0A9QQ35"/>
<organism evidence="1">
    <name type="scientific">Arundo donax</name>
    <name type="common">Giant reed</name>
    <name type="synonym">Donax arundinaceus</name>
    <dbReference type="NCBI Taxonomy" id="35708"/>
    <lineage>
        <taxon>Eukaryota</taxon>
        <taxon>Viridiplantae</taxon>
        <taxon>Streptophyta</taxon>
        <taxon>Embryophyta</taxon>
        <taxon>Tracheophyta</taxon>
        <taxon>Spermatophyta</taxon>
        <taxon>Magnoliopsida</taxon>
        <taxon>Liliopsida</taxon>
        <taxon>Poales</taxon>
        <taxon>Poaceae</taxon>
        <taxon>PACMAD clade</taxon>
        <taxon>Arundinoideae</taxon>
        <taxon>Arundineae</taxon>
        <taxon>Arundo</taxon>
    </lineage>
</organism>
<reference evidence="1" key="1">
    <citation type="submission" date="2014-09" db="EMBL/GenBank/DDBJ databases">
        <authorList>
            <person name="Magalhaes I.L.F."/>
            <person name="Oliveira U."/>
            <person name="Santos F.R."/>
            <person name="Vidigal T.H.D.A."/>
            <person name="Brescovit A.D."/>
            <person name="Santos A.J."/>
        </authorList>
    </citation>
    <scope>NUCLEOTIDE SEQUENCE</scope>
    <source>
        <tissue evidence="1">Shoot tissue taken approximately 20 cm above the soil surface</tissue>
    </source>
</reference>
<evidence type="ECO:0000313" key="1">
    <source>
        <dbReference type="EMBL" id="JAD67165.1"/>
    </source>
</evidence>
<name>A0A0A9QQ35_ARUDO</name>
<protein>
    <submittedName>
        <fullName evidence="1">Uncharacterized protein</fullName>
    </submittedName>
</protein>
<accession>A0A0A9QQ35</accession>